<keyword evidence="2" id="KW-1185">Reference proteome</keyword>
<organism evidence="1 2">
    <name type="scientific">Pycnococcus provasolii</name>
    <dbReference type="NCBI Taxonomy" id="41880"/>
    <lineage>
        <taxon>Eukaryota</taxon>
        <taxon>Viridiplantae</taxon>
        <taxon>Chlorophyta</taxon>
        <taxon>Pseudoscourfieldiophyceae</taxon>
        <taxon>Pseudoscourfieldiales</taxon>
        <taxon>Pycnococcaceae</taxon>
        <taxon>Pycnococcus</taxon>
    </lineage>
</organism>
<dbReference type="AlphaFoldDB" id="A0A830I3F1"/>
<comment type="caution">
    <text evidence="1">The sequence shown here is derived from an EMBL/GenBank/DDBJ whole genome shotgun (WGS) entry which is preliminary data.</text>
</comment>
<gene>
    <name evidence="1" type="ORF">PPROV_001097900</name>
</gene>
<dbReference type="Proteomes" id="UP000660262">
    <property type="component" value="Unassembled WGS sequence"/>
</dbReference>
<proteinExistence type="predicted"/>
<name>A0A830I3F1_9CHLO</name>
<protein>
    <submittedName>
        <fullName evidence="1">Uncharacterized protein</fullName>
    </submittedName>
</protein>
<reference evidence="1" key="1">
    <citation type="submission" date="2020-10" db="EMBL/GenBank/DDBJ databases">
        <title>Unveiling of a novel bifunctional photoreceptor, Dualchrome1, isolated from a cosmopolitan green alga.</title>
        <authorList>
            <person name="Suzuki S."/>
            <person name="Kawachi M."/>
        </authorList>
    </citation>
    <scope>NUCLEOTIDE SEQUENCE</scope>
    <source>
        <strain evidence="1">NIES 2893</strain>
    </source>
</reference>
<accession>A0A830I3F1</accession>
<evidence type="ECO:0000313" key="1">
    <source>
        <dbReference type="EMBL" id="GHP12251.1"/>
    </source>
</evidence>
<sequence>MPYASEAKSWSDSCRLYKERVRSRRLPDDALVPERYVRNRRETMTHRTPLNLPPENDKAELYRQHTRLDYDKWTRNGWGICELTATAPCPIRGRHASPEKARFTMIGSALMTCCVDGSRTTFPSQEPGR</sequence>
<evidence type="ECO:0000313" key="2">
    <source>
        <dbReference type="Proteomes" id="UP000660262"/>
    </source>
</evidence>
<dbReference type="EMBL" id="BNJQ01000040">
    <property type="protein sequence ID" value="GHP12251.1"/>
    <property type="molecule type" value="Genomic_DNA"/>
</dbReference>